<gene>
    <name evidence="2" type="ORF">Ciccas_012860</name>
</gene>
<dbReference type="Gene3D" id="1.20.1260.10">
    <property type="match status" value="1"/>
</dbReference>
<feature type="chain" id="PRO_5044836185" description="Ferritin" evidence="1">
    <location>
        <begin position="27"/>
        <end position="189"/>
    </location>
</feature>
<proteinExistence type="predicted"/>
<comment type="caution">
    <text evidence="2">The sequence shown here is derived from an EMBL/GenBank/DDBJ whole genome shotgun (WGS) entry which is preliminary data.</text>
</comment>
<dbReference type="Proteomes" id="UP001626550">
    <property type="component" value="Unassembled WGS sequence"/>
</dbReference>
<dbReference type="InterPro" id="IPR009078">
    <property type="entry name" value="Ferritin-like_SF"/>
</dbReference>
<evidence type="ECO:0000313" key="3">
    <source>
        <dbReference type="Proteomes" id="UP001626550"/>
    </source>
</evidence>
<evidence type="ECO:0000313" key="2">
    <source>
        <dbReference type="EMBL" id="KAL3308604.1"/>
    </source>
</evidence>
<protein>
    <recommendedName>
        <fullName evidence="4">Ferritin</fullName>
    </recommendedName>
</protein>
<dbReference type="SUPFAM" id="SSF47240">
    <property type="entry name" value="Ferritin-like"/>
    <property type="match status" value="1"/>
</dbReference>
<keyword evidence="1" id="KW-0732">Signal</keyword>
<keyword evidence="3" id="KW-1185">Reference proteome</keyword>
<organism evidence="2 3">
    <name type="scientific">Cichlidogyrus casuarinus</name>
    <dbReference type="NCBI Taxonomy" id="1844966"/>
    <lineage>
        <taxon>Eukaryota</taxon>
        <taxon>Metazoa</taxon>
        <taxon>Spiralia</taxon>
        <taxon>Lophotrochozoa</taxon>
        <taxon>Platyhelminthes</taxon>
        <taxon>Monogenea</taxon>
        <taxon>Monopisthocotylea</taxon>
        <taxon>Dactylogyridea</taxon>
        <taxon>Ancyrocephalidae</taxon>
        <taxon>Cichlidogyrus</taxon>
    </lineage>
</organism>
<sequence>MIMQKETKREVCELLVLFLGLEQTYAQLGALCHSDRLDLNNFGQYFMQKSLRARLWAEKLQQFLFTCGQWFKFTGMINTLINVPEKDQMMDTVGFEVLLQIALQGEQTIQKQVQQLLNVEDQATVQWIESRISHEESAIIDDLNEHLKQLQQAKCIFAYDSLVMLHYNTNDNRQGYLASHDWALPDQCF</sequence>
<dbReference type="EMBL" id="JBJKFK010004977">
    <property type="protein sequence ID" value="KAL3308604.1"/>
    <property type="molecule type" value="Genomic_DNA"/>
</dbReference>
<dbReference type="InterPro" id="IPR012347">
    <property type="entry name" value="Ferritin-like"/>
</dbReference>
<reference evidence="2 3" key="1">
    <citation type="submission" date="2024-11" db="EMBL/GenBank/DDBJ databases">
        <title>Adaptive evolution of stress response genes in parasites aligns with host niche diversity.</title>
        <authorList>
            <person name="Hahn C."/>
            <person name="Resl P."/>
        </authorList>
    </citation>
    <scope>NUCLEOTIDE SEQUENCE [LARGE SCALE GENOMIC DNA]</scope>
    <source>
        <strain evidence="2">EGGRZ-B1_66</strain>
        <tissue evidence="2">Body</tissue>
    </source>
</reference>
<name>A0ABD2PMU9_9PLAT</name>
<accession>A0ABD2PMU9</accession>
<evidence type="ECO:0008006" key="4">
    <source>
        <dbReference type="Google" id="ProtNLM"/>
    </source>
</evidence>
<evidence type="ECO:0000256" key="1">
    <source>
        <dbReference type="SAM" id="SignalP"/>
    </source>
</evidence>
<dbReference type="AlphaFoldDB" id="A0ABD2PMU9"/>
<feature type="signal peptide" evidence="1">
    <location>
        <begin position="1"/>
        <end position="26"/>
    </location>
</feature>